<dbReference type="SUPFAM" id="SSF52374">
    <property type="entry name" value="Nucleotidylyl transferase"/>
    <property type="match status" value="1"/>
</dbReference>
<protein>
    <recommendedName>
        <fullName evidence="3">leucine--tRNA ligase</fullName>
        <ecNumber evidence="3">6.1.1.4</ecNumber>
    </recommendedName>
    <alternativeName>
        <fullName evidence="9">Leucyl-tRNA synthetase</fullName>
    </alternativeName>
</protein>
<dbReference type="EC" id="6.1.1.4" evidence="3"/>
<feature type="domain" description="Methionyl/Valyl/Leucyl/Isoleucyl-tRNA synthetase anticodon-binding" evidence="13">
    <location>
        <begin position="717"/>
        <end position="831"/>
    </location>
</feature>
<dbReference type="FunFam" id="3.40.50.620:FF:000100">
    <property type="entry name" value="probable leucine--tRNA ligase, mitochondrial"/>
    <property type="match status" value="1"/>
</dbReference>
<dbReference type="NCBIfam" id="TIGR00396">
    <property type="entry name" value="leuS_bact"/>
    <property type="match status" value="1"/>
</dbReference>
<dbReference type="FunCoup" id="F6XK10">
    <property type="interactions" value="191"/>
</dbReference>
<dbReference type="Proteomes" id="UP000008144">
    <property type="component" value="Chromosome 3"/>
</dbReference>
<dbReference type="OMA" id="GIEHACM"/>
<dbReference type="Pfam" id="PF08264">
    <property type="entry name" value="Anticodon_1"/>
    <property type="match status" value="1"/>
</dbReference>
<dbReference type="STRING" id="7719.ENSCINP00000007388"/>
<evidence type="ECO:0000256" key="1">
    <source>
        <dbReference type="ARBA" id="ARBA00004173"/>
    </source>
</evidence>
<organism evidence="15 16">
    <name type="scientific">Ciona intestinalis</name>
    <name type="common">Transparent sea squirt</name>
    <name type="synonym">Ascidia intestinalis</name>
    <dbReference type="NCBI Taxonomy" id="7719"/>
    <lineage>
        <taxon>Eukaryota</taxon>
        <taxon>Metazoa</taxon>
        <taxon>Chordata</taxon>
        <taxon>Tunicata</taxon>
        <taxon>Ascidiacea</taxon>
        <taxon>Phlebobranchia</taxon>
        <taxon>Cionidae</taxon>
        <taxon>Ciona</taxon>
    </lineage>
</organism>
<dbReference type="AlphaFoldDB" id="F6XK10"/>
<keyword evidence="16" id="KW-1185">Reference proteome</keyword>
<feature type="domain" description="Aminoacyl-tRNA synthetase class Ia" evidence="12">
    <location>
        <begin position="436"/>
        <end position="584"/>
    </location>
</feature>
<evidence type="ECO:0000313" key="16">
    <source>
        <dbReference type="Proteomes" id="UP000008144"/>
    </source>
</evidence>
<dbReference type="Gene3D" id="3.40.50.620">
    <property type="entry name" value="HUPs"/>
    <property type="match status" value="2"/>
</dbReference>
<reference evidence="16" key="1">
    <citation type="journal article" date="2002" name="Science">
        <title>The draft genome of Ciona intestinalis: insights into chordate and vertebrate origins.</title>
        <authorList>
            <person name="Dehal P."/>
            <person name="Satou Y."/>
            <person name="Campbell R.K."/>
            <person name="Chapman J."/>
            <person name="Degnan B."/>
            <person name="De Tomaso A."/>
            <person name="Davidson B."/>
            <person name="Di Gregorio A."/>
            <person name="Gelpke M."/>
            <person name="Goodstein D.M."/>
            <person name="Harafuji N."/>
            <person name="Hastings K.E."/>
            <person name="Ho I."/>
            <person name="Hotta K."/>
            <person name="Huang W."/>
            <person name="Kawashima T."/>
            <person name="Lemaire P."/>
            <person name="Martinez D."/>
            <person name="Meinertzhagen I.A."/>
            <person name="Necula S."/>
            <person name="Nonaka M."/>
            <person name="Putnam N."/>
            <person name="Rash S."/>
            <person name="Saiga H."/>
            <person name="Satake M."/>
            <person name="Terry A."/>
            <person name="Yamada L."/>
            <person name="Wang H.G."/>
            <person name="Awazu S."/>
            <person name="Azumi K."/>
            <person name="Boore J."/>
            <person name="Branno M."/>
            <person name="Chin-Bow S."/>
            <person name="DeSantis R."/>
            <person name="Doyle S."/>
            <person name="Francino P."/>
            <person name="Keys D.N."/>
            <person name="Haga S."/>
            <person name="Hayashi H."/>
            <person name="Hino K."/>
            <person name="Imai K.S."/>
            <person name="Inaba K."/>
            <person name="Kano S."/>
            <person name="Kobayashi K."/>
            <person name="Kobayashi M."/>
            <person name="Lee B.I."/>
            <person name="Makabe K.W."/>
            <person name="Manohar C."/>
            <person name="Matassi G."/>
            <person name="Medina M."/>
            <person name="Mochizuki Y."/>
            <person name="Mount S."/>
            <person name="Morishita T."/>
            <person name="Miura S."/>
            <person name="Nakayama A."/>
            <person name="Nishizaka S."/>
            <person name="Nomoto H."/>
            <person name="Ohta F."/>
            <person name="Oishi K."/>
            <person name="Rigoutsos I."/>
            <person name="Sano M."/>
            <person name="Sasaki A."/>
            <person name="Sasakura Y."/>
            <person name="Shoguchi E."/>
            <person name="Shin-i T."/>
            <person name="Spagnuolo A."/>
            <person name="Stainier D."/>
            <person name="Suzuki M.M."/>
            <person name="Tassy O."/>
            <person name="Takatori N."/>
            <person name="Tokuoka M."/>
            <person name="Yagi K."/>
            <person name="Yoshizaki F."/>
            <person name="Wada S."/>
            <person name="Zhang C."/>
            <person name="Hyatt P.D."/>
            <person name="Larimer F."/>
            <person name="Detter C."/>
            <person name="Doggett N."/>
            <person name="Glavina T."/>
            <person name="Hawkins T."/>
            <person name="Richardson P."/>
            <person name="Lucas S."/>
            <person name="Kohara Y."/>
            <person name="Levine M."/>
            <person name="Satoh N."/>
            <person name="Rokhsar D.S."/>
        </authorList>
    </citation>
    <scope>NUCLEOTIDE SEQUENCE [LARGE SCALE GENOMIC DNA]</scope>
</reference>
<dbReference type="GO" id="GO:0002161">
    <property type="term" value="F:aminoacyl-tRNA deacylase activity"/>
    <property type="evidence" value="ECO:0007669"/>
    <property type="project" value="InterPro"/>
</dbReference>
<dbReference type="InterPro" id="IPR002300">
    <property type="entry name" value="aa-tRNA-synth_Ia"/>
</dbReference>
<evidence type="ECO:0000256" key="5">
    <source>
        <dbReference type="ARBA" id="ARBA00022741"/>
    </source>
</evidence>
<dbReference type="PROSITE" id="PS00178">
    <property type="entry name" value="AA_TRNA_LIGASE_I"/>
    <property type="match status" value="1"/>
</dbReference>
<keyword evidence="7 11" id="KW-0648">Protein biosynthesis</keyword>
<sequence length="882" mass="101395">MEVKSILKLLRQRRLVHGLAPCRLIYSETGTWSKKYKKETRIKIEKVWSKRLVERWKNRKMDSDSGNKQGRKKFYCLSMFPYPSGKLHMGHVRVYTISDAMAHYHRMNGKQVIHPMGWDSFGLPAENAALTRNLDPTEWTDKNIKYMKQQLMDLNLFMDWEREFSTCEPSYYKWTQALFVRMFHAGLAYKQKALVNWDPVDNTVLADEQVDEEGRSWRSGALVEKRSLEQWFLRTTQYAQSLLNTLDEIDERVGIKAMQKHWIGEINGCFIKFPILVNGVKTEEVISVFCTHPELLSNASHINLDLNHAEEIFNLFSDAVYKPIKKCCIKLAGQVVSGVSALNPITQTNIQFVISDHHRESHGKTAAVLGIPKVNDTDADIANSCKFHFNKTLVSTKDTVFIIVIRCYYSNLTRKETLKQIRDSNCGSGHMTSSSLRDWLISRQRRWGTPIPVVYCPHDGIVAVPEQDLPVQLPKHGVALDEWKITTCPKCGGEATRETDTMDTFVDSSWYFMRFTDPHNTQEPFSKEKCDHLMPVDLYIGGKEHAILHLYYARFLSHFCADVGMTVHREPFKKLLAQGIIKGKTYKVKNTGKYLHKDEVTQTDKGDVVTETSSGEIVETSFEKMSKSKLNGVEPADFVGEWGITLTRLFVLYAAAPYESIHWDVKTDIIPGVMRWQMKLWRSVGRLLEARQRVPYNNNSTLKDSDSDIELKIAEDTNFAINQVTLCFEETTVLSAAVTSLMTVARSCMNVPDRIVEQCPEYERSVCAQVVMATPMMPHFTSELWEGLRGMKYKLTNQHWDKEVLDQSWPTIVDLGMMERKRIIIKVNGKRCTVLRTSPSDDVRELVLRNDDVIGRLNGERIMDFVTTKRGKQTEMNIISEK</sequence>
<dbReference type="GO" id="GO:0006429">
    <property type="term" value="P:leucyl-tRNA aminoacylation"/>
    <property type="evidence" value="ECO:0000318"/>
    <property type="project" value="GO_Central"/>
</dbReference>
<dbReference type="HOGENOM" id="CLU_004427_0_1_1"/>
<evidence type="ECO:0000256" key="10">
    <source>
        <dbReference type="ARBA" id="ARBA00047469"/>
    </source>
</evidence>
<evidence type="ECO:0000256" key="11">
    <source>
        <dbReference type="RuleBase" id="RU363035"/>
    </source>
</evidence>
<accession>F6XK10</accession>
<dbReference type="InterPro" id="IPR025709">
    <property type="entry name" value="Leu_tRNA-synth_edit"/>
</dbReference>
<dbReference type="InterPro" id="IPR009080">
    <property type="entry name" value="tRNAsynth_Ia_anticodon-bd"/>
</dbReference>
<keyword evidence="4 11" id="KW-0436">Ligase</keyword>
<dbReference type="Gene3D" id="1.10.730.10">
    <property type="entry name" value="Isoleucyl-tRNA Synthetase, Domain 1"/>
    <property type="match status" value="2"/>
</dbReference>
<proteinExistence type="inferred from homology"/>
<reference evidence="15" key="2">
    <citation type="journal article" date="2008" name="Genome Biol.">
        <title>Improved genome assembly and evidence-based global gene model set for the chordate Ciona intestinalis: new insight into intron and operon populations.</title>
        <authorList>
            <person name="Satou Y."/>
            <person name="Mineta K."/>
            <person name="Ogasawara M."/>
            <person name="Sasakura Y."/>
            <person name="Shoguchi E."/>
            <person name="Ueno K."/>
            <person name="Yamada L."/>
            <person name="Matsumoto J."/>
            <person name="Wasserscheid J."/>
            <person name="Dewar K."/>
            <person name="Wiley G.B."/>
            <person name="Macmil S.L."/>
            <person name="Roe B.A."/>
            <person name="Zeller R.W."/>
            <person name="Hastings K.E."/>
            <person name="Lemaire P."/>
            <person name="Lindquist E."/>
            <person name="Endo T."/>
            <person name="Hotta K."/>
            <person name="Inaba K."/>
        </authorList>
    </citation>
    <scope>NUCLEOTIDE SEQUENCE [LARGE SCALE GENOMIC DNA]</scope>
    <source>
        <strain evidence="15">wild type</strain>
    </source>
</reference>
<dbReference type="PANTHER" id="PTHR43740">
    <property type="entry name" value="LEUCYL-TRNA SYNTHETASE"/>
    <property type="match status" value="1"/>
</dbReference>
<dbReference type="PANTHER" id="PTHR43740:SF2">
    <property type="entry name" value="LEUCINE--TRNA LIGASE, MITOCHONDRIAL"/>
    <property type="match status" value="1"/>
</dbReference>
<feature type="domain" description="Aminoacyl-tRNA synthetase class Ia" evidence="12">
    <location>
        <begin position="53"/>
        <end position="253"/>
    </location>
</feature>
<dbReference type="GO" id="GO:0005524">
    <property type="term" value="F:ATP binding"/>
    <property type="evidence" value="ECO:0007669"/>
    <property type="project" value="UniProtKB-KW"/>
</dbReference>
<dbReference type="Pfam" id="PF13603">
    <property type="entry name" value="tRNA-synt_1_2"/>
    <property type="match status" value="1"/>
</dbReference>
<evidence type="ECO:0000256" key="6">
    <source>
        <dbReference type="ARBA" id="ARBA00022840"/>
    </source>
</evidence>
<dbReference type="InterPro" id="IPR002302">
    <property type="entry name" value="Leu-tRNA-ligase"/>
</dbReference>
<evidence type="ECO:0000256" key="7">
    <source>
        <dbReference type="ARBA" id="ARBA00022917"/>
    </source>
</evidence>
<evidence type="ECO:0000256" key="4">
    <source>
        <dbReference type="ARBA" id="ARBA00022598"/>
    </source>
</evidence>
<evidence type="ECO:0000256" key="2">
    <source>
        <dbReference type="ARBA" id="ARBA00005594"/>
    </source>
</evidence>
<feature type="domain" description="Leucyl-tRNA synthetase editing" evidence="14">
    <location>
        <begin position="260"/>
        <end position="396"/>
    </location>
</feature>
<comment type="subcellular location">
    <subcellularLocation>
        <location evidence="1">Mitochondrion</location>
    </subcellularLocation>
</comment>
<keyword evidence="6 11" id="KW-0067">ATP-binding</keyword>
<dbReference type="Pfam" id="PF00133">
    <property type="entry name" value="tRNA-synt_1"/>
    <property type="match status" value="2"/>
</dbReference>
<dbReference type="FunFam" id="3.40.50.620:FF:000060">
    <property type="entry name" value="Leucine--tRNA ligase"/>
    <property type="match status" value="1"/>
</dbReference>
<evidence type="ECO:0000256" key="9">
    <source>
        <dbReference type="ARBA" id="ARBA00030520"/>
    </source>
</evidence>
<dbReference type="GO" id="GO:0032543">
    <property type="term" value="P:mitochondrial translation"/>
    <property type="evidence" value="ECO:0000318"/>
    <property type="project" value="GO_Central"/>
</dbReference>
<name>F6XK10_CIOIN</name>
<dbReference type="SUPFAM" id="SSF47323">
    <property type="entry name" value="Anticodon-binding domain of a subclass of class I aminoacyl-tRNA synthetases"/>
    <property type="match status" value="1"/>
</dbReference>
<keyword evidence="8 11" id="KW-0030">Aminoacyl-tRNA synthetase</keyword>
<dbReference type="InterPro" id="IPR014729">
    <property type="entry name" value="Rossmann-like_a/b/a_fold"/>
</dbReference>
<dbReference type="GO" id="GO:0005739">
    <property type="term" value="C:mitochondrion"/>
    <property type="evidence" value="ECO:0000318"/>
    <property type="project" value="GO_Central"/>
</dbReference>
<evidence type="ECO:0000256" key="8">
    <source>
        <dbReference type="ARBA" id="ARBA00023146"/>
    </source>
</evidence>
<dbReference type="InParanoid" id="F6XK10"/>
<evidence type="ECO:0000259" key="12">
    <source>
        <dbReference type="Pfam" id="PF00133"/>
    </source>
</evidence>
<evidence type="ECO:0000313" key="15">
    <source>
        <dbReference type="Ensembl" id="ENSCINP00000007388.3"/>
    </source>
</evidence>
<dbReference type="PRINTS" id="PR00985">
    <property type="entry name" value="TRNASYNTHLEU"/>
</dbReference>
<keyword evidence="5 11" id="KW-0547">Nucleotide-binding</keyword>
<dbReference type="EMBL" id="EAAA01001752">
    <property type="status" value="NOT_ANNOTATED_CDS"/>
    <property type="molecule type" value="Genomic_DNA"/>
</dbReference>
<dbReference type="FunFam" id="1.10.730.10:FF:000085">
    <property type="entry name" value="Leucyl-tRNA synthetase 2, mitochondrial"/>
    <property type="match status" value="1"/>
</dbReference>
<dbReference type="InterPro" id="IPR001412">
    <property type="entry name" value="aa-tRNA-synth_I_CS"/>
</dbReference>
<evidence type="ECO:0000259" key="13">
    <source>
        <dbReference type="Pfam" id="PF08264"/>
    </source>
</evidence>
<dbReference type="InterPro" id="IPR013155">
    <property type="entry name" value="M/V/L/I-tRNA-synth_anticd-bd"/>
</dbReference>
<comment type="similarity">
    <text evidence="2 11">Belongs to the class-I aminoacyl-tRNA synthetase family.</text>
</comment>
<reference evidence="15" key="3">
    <citation type="submission" date="2025-08" db="UniProtKB">
        <authorList>
            <consortium name="Ensembl"/>
        </authorList>
    </citation>
    <scope>IDENTIFICATION</scope>
</reference>
<dbReference type="GeneTree" id="ENSGT00390000015114"/>
<evidence type="ECO:0000256" key="3">
    <source>
        <dbReference type="ARBA" id="ARBA00013164"/>
    </source>
</evidence>
<dbReference type="EMBL" id="EAAA01001753">
    <property type="status" value="NOT_ANNOTATED_CDS"/>
    <property type="molecule type" value="Genomic_DNA"/>
</dbReference>
<comment type="catalytic activity">
    <reaction evidence="10">
        <text>tRNA(Leu) + L-leucine + ATP = L-leucyl-tRNA(Leu) + AMP + diphosphate</text>
        <dbReference type="Rhea" id="RHEA:11688"/>
        <dbReference type="Rhea" id="RHEA-COMP:9613"/>
        <dbReference type="Rhea" id="RHEA-COMP:9622"/>
        <dbReference type="ChEBI" id="CHEBI:30616"/>
        <dbReference type="ChEBI" id="CHEBI:33019"/>
        <dbReference type="ChEBI" id="CHEBI:57427"/>
        <dbReference type="ChEBI" id="CHEBI:78442"/>
        <dbReference type="ChEBI" id="CHEBI:78494"/>
        <dbReference type="ChEBI" id="CHEBI:456215"/>
        <dbReference type="EC" id="6.1.1.4"/>
    </reaction>
</comment>
<dbReference type="Ensembl" id="ENSCINT00000007388.3">
    <property type="protein sequence ID" value="ENSCINP00000007388.3"/>
    <property type="gene ID" value="ENSCING00000003591.3"/>
</dbReference>
<dbReference type="CDD" id="cd00812">
    <property type="entry name" value="LeuRS_core"/>
    <property type="match status" value="1"/>
</dbReference>
<reference evidence="15" key="4">
    <citation type="submission" date="2025-09" db="UniProtKB">
        <authorList>
            <consortium name="Ensembl"/>
        </authorList>
    </citation>
    <scope>IDENTIFICATION</scope>
</reference>
<evidence type="ECO:0000259" key="14">
    <source>
        <dbReference type="Pfam" id="PF13603"/>
    </source>
</evidence>
<dbReference type="GO" id="GO:0004823">
    <property type="term" value="F:leucine-tRNA ligase activity"/>
    <property type="evidence" value="ECO:0000318"/>
    <property type="project" value="GO_Central"/>
</dbReference>